<comment type="caution">
    <text evidence="1">The sequence shown here is derived from an EMBL/GenBank/DDBJ whole genome shotgun (WGS) entry which is preliminary data.</text>
</comment>
<keyword evidence="2" id="KW-1185">Reference proteome</keyword>
<proteinExistence type="predicted"/>
<name>A0A9J5ZXS9_SOLCO</name>
<reference evidence="1 2" key="1">
    <citation type="submission" date="2020-09" db="EMBL/GenBank/DDBJ databases">
        <title>De no assembly of potato wild relative species, Solanum commersonii.</title>
        <authorList>
            <person name="Cho K."/>
        </authorList>
    </citation>
    <scope>NUCLEOTIDE SEQUENCE [LARGE SCALE GENOMIC DNA]</scope>
    <source>
        <strain evidence="1">LZ3.2</strain>
        <tissue evidence="1">Leaf</tissue>
    </source>
</reference>
<evidence type="ECO:0000313" key="1">
    <source>
        <dbReference type="EMBL" id="KAG5616883.1"/>
    </source>
</evidence>
<protein>
    <submittedName>
        <fullName evidence="1">Uncharacterized protein</fullName>
    </submittedName>
</protein>
<dbReference type="EMBL" id="JACXVP010000003">
    <property type="protein sequence ID" value="KAG5616883.1"/>
    <property type="molecule type" value="Genomic_DNA"/>
</dbReference>
<dbReference type="AlphaFoldDB" id="A0A9J5ZXS9"/>
<evidence type="ECO:0000313" key="2">
    <source>
        <dbReference type="Proteomes" id="UP000824120"/>
    </source>
</evidence>
<dbReference type="Proteomes" id="UP000824120">
    <property type="component" value="Chromosome 3"/>
</dbReference>
<organism evidence="1 2">
    <name type="scientific">Solanum commersonii</name>
    <name type="common">Commerson's wild potato</name>
    <name type="synonym">Commerson's nightshade</name>
    <dbReference type="NCBI Taxonomy" id="4109"/>
    <lineage>
        <taxon>Eukaryota</taxon>
        <taxon>Viridiplantae</taxon>
        <taxon>Streptophyta</taxon>
        <taxon>Embryophyta</taxon>
        <taxon>Tracheophyta</taxon>
        <taxon>Spermatophyta</taxon>
        <taxon>Magnoliopsida</taxon>
        <taxon>eudicotyledons</taxon>
        <taxon>Gunneridae</taxon>
        <taxon>Pentapetalae</taxon>
        <taxon>asterids</taxon>
        <taxon>lamiids</taxon>
        <taxon>Solanales</taxon>
        <taxon>Solanaceae</taxon>
        <taxon>Solanoideae</taxon>
        <taxon>Solaneae</taxon>
        <taxon>Solanum</taxon>
    </lineage>
</organism>
<accession>A0A9J5ZXS9</accession>
<gene>
    <name evidence="1" type="ORF">H5410_016707</name>
</gene>
<sequence>MEFNKKRSLQSFFGAIRIQAKVSIDQLGRMLCLLNFGGYLGLKEICDLISYGTSIIKSKFPLLFSGKVALRSGNLCLKIDRRLNNSCGGNPRVVPEVVVEHIRNNLSIAKLKWGGRQALVD</sequence>